<evidence type="ECO:0000313" key="3">
    <source>
        <dbReference type="Proteomes" id="UP000001072"/>
    </source>
</evidence>
<feature type="region of interest" description="Disordered" evidence="1">
    <location>
        <begin position="642"/>
        <end position="684"/>
    </location>
</feature>
<dbReference type="HOGENOM" id="CLU_355283_0_0_1"/>
<proteinExistence type="predicted"/>
<feature type="region of interest" description="Disordered" evidence="1">
    <location>
        <begin position="769"/>
        <end position="790"/>
    </location>
</feature>
<gene>
    <name evidence="2" type="ORF">MELLADRAFT_92796</name>
</gene>
<feature type="compositionally biased region" description="Polar residues" evidence="1">
    <location>
        <begin position="347"/>
        <end position="386"/>
    </location>
</feature>
<dbReference type="KEGG" id="mlr:MELLADRAFT_92796"/>
<feature type="compositionally biased region" description="Polar residues" evidence="1">
    <location>
        <begin position="393"/>
        <end position="407"/>
    </location>
</feature>
<feature type="region of interest" description="Disordered" evidence="1">
    <location>
        <begin position="270"/>
        <end position="496"/>
    </location>
</feature>
<dbReference type="OrthoDB" id="10671684at2759"/>
<feature type="compositionally biased region" description="Low complexity" evidence="1">
    <location>
        <begin position="652"/>
        <end position="683"/>
    </location>
</feature>
<dbReference type="EMBL" id="GL883141">
    <property type="protein sequence ID" value="EGG01051.1"/>
    <property type="molecule type" value="Genomic_DNA"/>
</dbReference>
<dbReference type="GeneID" id="18936372"/>
<dbReference type="AlphaFoldDB" id="F4S2S6"/>
<feature type="compositionally biased region" description="Low complexity" evidence="1">
    <location>
        <begin position="309"/>
        <end position="336"/>
    </location>
</feature>
<protein>
    <submittedName>
        <fullName evidence="2">Uncharacterized protein</fullName>
    </submittedName>
</protein>
<keyword evidence="3" id="KW-1185">Reference proteome</keyword>
<feature type="compositionally biased region" description="Polar residues" evidence="1">
    <location>
        <begin position="479"/>
        <end position="491"/>
    </location>
</feature>
<organism evidence="3">
    <name type="scientific">Melampsora larici-populina (strain 98AG31 / pathotype 3-4-7)</name>
    <name type="common">Poplar leaf rust fungus</name>
    <dbReference type="NCBI Taxonomy" id="747676"/>
    <lineage>
        <taxon>Eukaryota</taxon>
        <taxon>Fungi</taxon>
        <taxon>Dikarya</taxon>
        <taxon>Basidiomycota</taxon>
        <taxon>Pucciniomycotina</taxon>
        <taxon>Pucciniomycetes</taxon>
        <taxon>Pucciniales</taxon>
        <taxon>Melampsoraceae</taxon>
        <taxon>Melampsora</taxon>
    </lineage>
</organism>
<dbReference type="InParanoid" id="F4S2S6"/>
<sequence>MPRHTFSGQSDDDMAPTTKPNQMGTSREQHAEFSTAIFVFHALCRSAGEKMLPSSPPAISDTGSLRRRSLFLEELRTYQVSLVSVAKDPKLGNPLFTSSLRNYISATGIAIQNTVVGSPVGFISGLRTYLGGASTILETGNPVGFVTGLRTYLGGAATILGTGLTSHNQPSLSDSWLRTYLATGGAATILGTETPVGFTSGLRTYLGADPTTAFGTGNTVTFISGLRTYLLGGVSPIDSVEIVKTGSPIKFISELRSFFLGGQTILETSSIIKPDTDPQADPTRQKPSKTDAKSLPTSDSGSSDDDGGSSKSSGQSSSTDSDTGDGFSNTSSQGPKKSGGKTGKPSNQDTTVPSGTVDNPDTNPGDPSSVPQLINPVSTGEVSQRGSKGVVNQPVSTPTPDVSSGTTGDPDADVGGTSVVTQSTTATSVSTDTVSQPGSTGGVSQASSSQNSNVSSGSTDTLDTTSTVTNPSVVTQPTIPVSTSGASQTVDTTSTSSLTNQSSLTIADLLAIIQTLLSIINGKTPTSLSPPHINFQLDSPDALAKVTSQLSQISFNTSTSETECLKDIREISEHEKCLAPFSNVISFFVDNNPSDASSSLGVGVQELKQSVVIEAAPSDPGSSSTEHSSKLDRLCPDYRLNIHEPCHSPAESNDSSDSSSLGSSDSSPGKLDASSDSSSVDPSGICQKLPVLRARNIASGELNGSPHSSLVDLSDTAVEDTAQHNVESPPMPASTVNISPTGVPFNEPPCSAITGILERSDLLNTLVPTMSRNSESGTLYGKSSQSYNSR</sequence>
<name>F4S2S6_MELLP</name>
<dbReference type="RefSeq" id="XP_007415651.1">
    <property type="nucleotide sequence ID" value="XM_007415589.1"/>
</dbReference>
<evidence type="ECO:0000313" key="2">
    <source>
        <dbReference type="EMBL" id="EGG01051.1"/>
    </source>
</evidence>
<feature type="region of interest" description="Disordered" evidence="1">
    <location>
        <begin position="1"/>
        <end position="27"/>
    </location>
</feature>
<reference evidence="3" key="1">
    <citation type="journal article" date="2011" name="Proc. Natl. Acad. Sci. U.S.A.">
        <title>Obligate biotrophy features unraveled by the genomic analysis of rust fungi.</title>
        <authorList>
            <person name="Duplessis S."/>
            <person name="Cuomo C.A."/>
            <person name="Lin Y.-C."/>
            <person name="Aerts A."/>
            <person name="Tisserant E."/>
            <person name="Veneault-Fourrey C."/>
            <person name="Joly D.L."/>
            <person name="Hacquard S."/>
            <person name="Amselem J."/>
            <person name="Cantarel B.L."/>
            <person name="Chiu R."/>
            <person name="Coutinho P.M."/>
            <person name="Feau N."/>
            <person name="Field M."/>
            <person name="Frey P."/>
            <person name="Gelhaye E."/>
            <person name="Goldberg J."/>
            <person name="Grabherr M.G."/>
            <person name="Kodira C.D."/>
            <person name="Kohler A."/>
            <person name="Kuees U."/>
            <person name="Lindquist E.A."/>
            <person name="Lucas S.M."/>
            <person name="Mago R."/>
            <person name="Mauceli E."/>
            <person name="Morin E."/>
            <person name="Murat C."/>
            <person name="Pangilinan J.L."/>
            <person name="Park R."/>
            <person name="Pearson M."/>
            <person name="Quesneville H."/>
            <person name="Rouhier N."/>
            <person name="Sakthikumar S."/>
            <person name="Salamov A.A."/>
            <person name="Schmutz J."/>
            <person name="Selles B."/>
            <person name="Shapiro H."/>
            <person name="Tanguay P."/>
            <person name="Tuskan G.A."/>
            <person name="Henrissat B."/>
            <person name="Van de Peer Y."/>
            <person name="Rouze P."/>
            <person name="Ellis J.G."/>
            <person name="Dodds P.N."/>
            <person name="Schein J.E."/>
            <person name="Zhong S."/>
            <person name="Hamelin R.C."/>
            <person name="Grigoriev I.V."/>
            <person name="Szabo L.J."/>
            <person name="Martin F."/>
        </authorList>
    </citation>
    <scope>NUCLEOTIDE SEQUENCE [LARGE SCALE GENOMIC DNA]</scope>
    <source>
        <strain evidence="3">98AG31 / pathotype 3-4-7</strain>
    </source>
</reference>
<accession>F4S2S6</accession>
<feature type="compositionally biased region" description="Low complexity" evidence="1">
    <location>
        <begin position="413"/>
        <end position="478"/>
    </location>
</feature>
<dbReference type="Proteomes" id="UP000001072">
    <property type="component" value="Unassembled WGS sequence"/>
</dbReference>
<evidence type="ECO:0000256" key="1">
    <source>
        <dbReference type="SAM" id="MobiDB-lite"/>
    </source>
</evidence>
<dbReference type="VEuPathDB" id="FungiDB:MELLADRAFT_92796"/>